<proteinExistence type="predicted"/>
<sequence length="435" mass="49302">MNTLDEVHVRLDEYIGIILASTSLLPHDLDTPFSRYNSVNFIPGPQDIHFIDAVVSERNSQFSGLSCQISRVESAMSKLSAICTKLEESRSRVRKSMLAHKALTSSARRIPPEVLGEIFYHCLPKTPYITPRDVECPMVLTHVCRHWRDVAMSTPRLWSSITIHLQKAVSSEYRPGYDAWLARAKSVSTAIRVLNDIDMSEVDVTCLSSVVDWLRPFITRCGDFWWHGPSLPGLFATETDPRLERLRITSRGSPSVHMPGPAKHLRSVHLQHLNHGLQSLEAFTLPWDQLSELHMHFALFSSSVFLRLLQLGTSLRNIAVSCLSADEEQLRELRVSAPGSITNYSLRRIEIKVIRAGLDDLFDALVLPGLEELEICFCYRERDPWPHTQFMSLLARSRCPLKKLTIRSNKNALPYFAEYKEALPSLSIFTATPPS</sequence>
<protein>
    <recommendedName>
        <fullName evidence="3">F-box domain-containing protein</fullName>
    </recommendedName>
</protein>
<dbReference type="AlphaFoldDB" id="A0A0C9UAF1"/>
<evidence type="ECO:0000313" key="1">
    <source>
        <dbReference type="EMBL" id="KIJ15931.1"/>
    </source>
</evidence>
<dbReference type="OrthoDB" id="3365698at2759"/>
<dbReference type="HOGENOM" id="CLU_018544_12_0_1"/>
<organism evidence="1 2">
    <name type="scientific">Paxillus involutus ATCC 200175</name>
    <dbReference type="NCBI Taxonomy" id="664439"/>
    <lineage>
        <taxon>Eukaryota</taxon>
        <taxon>Fungi</taxon>
        <taxon>Dikarya</taxon>
        <taxon>Basidiomycota</taxon>
        <taxon>Agaricomycotina</taxon>
        <taxon>Agaricomycetes</taxon>
        <taxon>Agaricomycetidae</taxon>
        <taxon>Boletales</taxon>
        <taxon>Paxilineae</taxon>
        <taxon>Paxillaceae</taxon>
        <taxon>Paxillus</taxon>
    </lineage>
</organism>
<dbReference type="Gene3D" id="1.20.1280.50">
    <property type="match status" value="1"/>
</dbReference>
<reference evidence="2" key="2">
    <citation type="submission" date="2015-01" db="EMBL/GenBank/DDBJ databases">
        <title>Evolutionary Origins and Diversification of the Mycorrhizal Mutualists.</title>
        <authorList>
            <consortium name="DOE Joint Genome Institute"/>
            <consortium name="Mycorrhizal Genomics Consortium"/>
            <person name="Kohler A."/>
            <person name="Kuo A."/>
            <person name="Nagy L.G."/>
            <person name="Floudas D."/>
            <person name="Copeland A."/>
            <person name="Barry K.W."/>
            <person name="Cichocki N."/>
            <person name="Veneault-Fourrey C."/>
            <person name="LaButti K."/>
            <person name="Lindquist E.A."/>
            <person name="Lipzen A."/>
            <person name="Lundell T."/>
            <person name="Morin E."/>
            <person name="Murat C."/>
            <person name="Riley R."/>
            <person name="Ohm R."/>
            <person name="Sun H."/>
            <person name="Tunlid A."/>
            <person name="Henrissat B."/>
            <person name="Grigoriev I.V."/>
            <person name="Hibbett D.S."/>
            <person name="Martin F."/>
        </authorList>
    </citation>
    <scope>NUCLEOTIDE SEQUENCE [LARGE SCALE GENOMIC DNA]</scope>
    <source>
        <strain evidence="2">ATCC 200175</strain>
    </source>
</reference>
<keyword evidence="2" id="KW-1185">Reference proteome</keyword>
<evidence type="ECO:0008006" key="3">
    <source>
        <dbReference type="Google" id="ProtNLM"/>
    </source>
</evidence>
<evidence type="ECO:0000313" key="2">
    <source>
        <dbReference type="Proteomes" id="UP000053647"/>
    </source>
</evidence>
<accession>A0A0C9UAF1</accession>
<reference evidence="1 2" key="1">
    <citation type="submission" date="2014-06" db="EMBL/GenBank/DDBJ databases">
        <authorList>
            <consortium name="DOE Joint Genome Institute"/>
            <person name="Kuo A."/>
            <person name="Kohler A."/>
            <person name="Nagy L.G."/>
            <person name="Floudas D."/>
            <person name="Copeland A."/>
            <person name="Barry K.W."/>
            <person name="Cichocki N."/>
            <person name="Veneault-Fourrey C."/>
            <person name="LaButti K."/>
            <person name="Lindquist E.A."/>
            <person name="Lipzen A."/>
            <person name="Lundell T."/>
            <person name="Morin E."/>
            <person name="Murat C."/>
            <person name="Sun H."/>
            <person name="Tunlid A."/>
            <person name="Henrissat B."/>
            <person name="Grigoriev I.V."/>
            <person name="Hibbett D.S."/>
            <person name="Martin F."/>
            <person name="Nordberg H.P."/>
            <person name="Cantor M.N."/>
            <person name="Hua S.X."/>
        </authorList>
    </citation>
    <scope>NUCLEOTIDE SEQUENCE [LARGE SCALE GENOMIC DNA]</scope>
    <source>
        <strain evidence="1 2">ATCC 200175</strain>
    </source>
</reference>
<gene>
    <name evidence="1" type="ORF">PAXINDRAFT_133313</name>
</gene>
<dbReference type="Proteomes" id="UP000053647">
    <property type="component" value="Unassembled WGS sequence"/>
</dbReference>
<name>A0A0C9UAF1_PAXIN</name>
<dbReference type="EMBL" id="KN819335">
    <property type="protein sequence ID" value="KIJ15931.1"/>
    <property type="molecule type" value="Genomic_DNA"/>
</dbReference>